<evidence type="ECO:0000256" key="4">
    <source>
        <dbReference type="SAM" id="MobiDB-lite"/>
    </source>
</evidence>
<dbReference type="CDD" id="cd12148">
    <property type="entry name" value="fungal_TF_MHR"/>
    <property type="match status" value="1"/>
</dbReference>
<reference evidence="6" key="1">
    <citation type="submission" date="2020-11" db="EMBL/GenBank/DDBJ databases">
        <authorList>
            <consortium name="DOE Joint Genome Institute"/>
            <person name="Ahrendt S."/>
            <person name="Riley R."/>
            <person name="Andreopoulos W."/>
            <person name="Labutti K."/>
            <person name="Pangilinan J."/>
            <person name="Ruiz-Duenas F.J."/>
            <person name="Barrasa J.M."/>
            <person name="Sanchez-Garcia M."/>
            <person name="Camarero S."/>
            <person name="Miyauchi S."/>
            <person name="Serrano A."/>
            <person name="Linde D."/>
            <person name="Babiker R."/>
            <person name="Drula E."/>
            <person name="Ayuso-Fernandez I."/>
            <person name="Pacheco R."/>
            <person name="Padilla G."/>
            <person name="Ferreira P."/>
            <person name="Barriuso J."/>
            <person name="Kellner H."/>
            <person name="Castanera R."/>
            <person name="Alfaro M."/>
            <person name="Ramirez L."/>
            <person name="Pisabarro A.G."/>
            <person name="Kuo A."/>
            <person name="Tritt A."/>
            <person name="Lipzen A."/>
            <person name="He G."/>
            <person name="Yan M."/>
            <person name="Ng V."/>
            <person name="Cullen D."/>
            <person name="Martin F."/>
            <person name="Rosso M.-N."/>
            <person name="Henrissat B."/>
            <person name="Hibbett D."/>
            <person name="Martinez A.T."/>
            <person name="Grigoriev I.V."/>
        </authorList>
    </citation>
    <scope>NUCLEOTIDE SEQUENCE</scope>
    <source>
        <strain evidence="6">AH 40177</strain>
    </source>
</reference>
<dbReference type="InterPro" id="IPR036864">
    <property type="entry name" value="Zn2-C6_fun-type_DNA-bd_sf"/>
</dbReference>
<comment type="subcellular location">
    <subcellularLocation>
        <location evidence="1">Nucleus</location>
    </subcellularLocation>
</comment>
<dbReference type="InterPro" id="IPR001138">
    <property type="entry name" value="Zn2Cys6_DnaBD"/>
</dbReference>
<dbReference type="InterPro" id="IPR007219">
    <property type="entry name" value="XnlR_reg_dom"/>
</dbReference>
<dbReference type="Pfam" id="PF04082">
    <property type="entry name" value="Fungal_trans"/>
    <property type="match status" value="1"/>
</dbReference>
<dbReference type="PANTHER" id="PTHR31001">
    <property type="entry name" value="UNCHARACTERIZED TRANSCRIPTIONAL REGULATORY PROTEIN"/>
    <property type="match status" value="1"/>
</dbReference>
<feature type="region of interest" description="Disordered" evidence="4">
    <location>
        <begin position="729"/>
        <end position="749"/>
    </location>
</feature>
<evidence type="ECO:0000259" key="5">
    <source>
        <dbReference type="PROSITE" id="PS50048"/>
    </source>
</evidence>
<keyword evidence="7" id="KW-1185">Reference proteome</keyword>
<dbReference type="PROSITE" id="PS00463">
    <property type="entry name" value="ZN2_CY6_FUNGAL_1"/>
    <property type="match status" value="1"/>
</dbReference>
<name>A0A9P5PSY3_9AGAR</name>
<keyword evidence="2" id="KW-0479">Metal-binding</keyword>
<comment type="caution">
    <text evidence="6">The sequence shown here is derived from an EMBL/GenBank/DDBJ whole genome shotgun (WGS) entry which is preliminary data.</text>
</comment>
<dbReference type="OrthoDB" id="424974at2759"/>
<dbReference type="GO" id="GO:0005634">
    <property type="term" value="C:nucleus"/>
    <property type="evidence" value="ECO:0007669"/>
    <property type="project" value="UniProtKB-SubCell"/>
</dbReference>
<dbReference type="Gene3D" id="4.10.240.10">
    <property type="entry name" value="Zn(2)-C6 fungal-type DNA-binding domain"/>
    <property type="match status" value="1"/>
</dbReference>
<evidence type="ECO:0000256" key="3">
    <source>
        <dbReference type="ARBA" id="ARBA00023242"/>
    </source>
</evidence>
<gene>
    <name evidence="6" type="ORF">BDP27DRAFT_1418848</name>
</gene>
<accession>A0A9P5PSY3</accession>
<evidence type="ECO:0000256" key="2">
    <source>
        <dbReference type="ARBA" id="ARBA00022723"/>
    </source>
</evidence>
<dbReference type="EMBL" id="JADNRY010000030">
    <property type="protein sequence ID" value="KAF9071744.1"/>
    <property type="molecule type" value="Genomic_DNA"/>
</dbReference>
<dbReference type="PANTHER" id="PTHR31001:SF56">
    <property type="entry name" value="ZN(2)-C6 FUNGAL-TYPE DOMAIN-CONTAINING PROTEIN"/>
    <property type="match status" value="1"/>
</dbReference>
<dbReference type="CDD" id="cd00067">
    <property type="entry name" value="GAL4"/>
    <property type="match status" value="1"/>
</dbReference>
<sequence length="903" mass="100771">MMQASQPPKSQVISCAECRRLKLKCDRVFPCAACIRRGCGNLCPNGTLEKGKRGFLKRLEQALPSTNNYEDGESTEVAVFMSRDAAMAKRIHELETALIEAGIEVPGLPVKGRSKSSNKRVRARSTSRDFPSREETKDVSTSSEEPEMLDLATGFGTLTIDPKKRSRYIGLSGGSAYLDSNLWGSRGREHESFSSASEDQLERDLEAQVVATLSAFPPYEEAIRLSNNYFRHVSYLYEVIPERTFLSTHLPALYHESAESLGTPDLQNTVALVGTILALGQFFDLEQPRSSVEPRSGELFRLAAFALNSRSILDGGLKINTLQGVQALHLMSFYTMCKREEERAENAWHLLGLAVRSVQAQGIHMDPSRWNLPEKELEERRRVFWEVLSFDRLAAFTTGRPHALSDIHYDCKMPMSSDIPLPSDNDPANSTWSHTRWHTYKFHFAKLIGRIIDDVYPARPTTYTSVMEYDREINDFYLSLPQWTRSTYLTQPVESSLWEKLFPQGADGMVGYDSYKEGGFKGMGKPEHQRQNLQINSLATMIFVVTLHLHRGPFCRALCMEPKEMLKSQYEMSISRVVSSSTAVINVCRGMFVLHPVLTSRLWHWVFHTFSAAVCLAVFVIVAPFHHLSPHAFRSLQDAFGFLKLTDGRQARTAALRLTQLVENATRSMTAFCDAAALQQDGIPAIRAIKKMPRHSSGTSEVVAPSPSNMGHPRDLLGLRRNWFKPHPADVASSEQLKPPVPSSEPSTKEHFARMMGIYVDSSGKSMRLEPPFAEGPRPEVSDQTLSILNSWITGVSSNVAVECSHNELQADATRNSLSNSSLNPRPGFGWEYSGESNSHNEDHMTTGIDGVPSYPFGFDVGSVEEGSGGSGNMHPGPHFNDNHAFNLSSFIQDGAKAWTYDL</sequence>
<dbReference type="GO" id="GO:0003677">
    <property type="term" value="F:DNA binding"/>
    <property type="evidence" value="ECO:0007669"/>
    <property type="project" value="InterPro"/>
</dbReference>
<proteinExistence type="predicted"/>
<dbReference type="GO" id="GO:0008270">
    <property type="term" value="F:zinc ion binding"/>
    <property type="evidence" value="ECO:0007669"/>
    <property type="project" value="InterPro"/>
</dbReference>
<protein>
    <submittedName>
        <fullName evidence="6">Fungal-specific transcription factor domain-containing protein</fullName>
    </submittedName>
</protein>
<dbReference type="AlphaFoldDB" id="A0A9P5PSY3"/>
<feature type="compositionally biased region" description="Basic residues" evidence="4">
    <location>
        <begin position="112"/>
        <end position="125"/>
    </location>
</feature>
<dbReference type="SUPFAM" id="SSF57701">
    <property type="entry name" value="Zn2/Cys6 DNA-binding domain"/>
    <property type="match status" value="1"/>
</dbReference>
<dbReference type="GO" id="GO:0000981">
    <property type="term" value="F:DNA-binding transcription factor activity, RNA polymerase II-specific"/>
    <property type="evidence" value="ECO:0007669"/>
    <property type="project" value="InterPro"/>
</dbReference>
<evidence type="ECO:0000313" key="7">
    <source>
        <dbReference type="Proteomes" id="UP000772434"/>
    </source>
</evidence>
<dbReference type="SMART" id="SM00906">
    <property type="entry name" value="Fungal_trans"/>
    <property type="match status" value="1"/>
</dbReference>
<feature type="region of interest" description="Disordered" evidence="4">
    <location>
        <begin position="109"/>
        <end position="146"/>
    </location>
</feature>
<dbReference type="Proteomes" id="UP000772434">
    <property type="component" value="Unassembled WGS sequence"/>
</dbReference>
<feature type="compositionally biased region" description="Basic and acidic residues" evidence="4">
    <location>
        <begin position="126"/>
        <end position="138"/>
    </location>
</feature>
<evidence type="ECO:0000256" key="1">
    <source>
        <dbReference type="ARBA" id="ARBA00004123"/>
    </source>
</evidence>
<feature type="domain" description="Zn(2)-C6 fungal-type" evidence="5">
    <location>
        <begin position="14"/>
        <end position="43"/>
    </location>
</feature>
<dbReference type="InterPro" id="IPR050613">
    <property type="entry name" value="Sec_Metabolite_Reg"/>
</dbReference>
<organism evidence="6 7">
    <name type="scientific">Rhodocollybia butyracea</name>
    <dbReference type="NCBI Taxonomy" id="206335"/>
    <lineage>
        <taxon>Eukaryota</taxon>
        <taxon>Fungi</taxon>
        <taxon>Dikarya</taxon>
        <taxon>Basidiomycota</taxon>
        <taxon>Agaricomycotina</taxon>
        <taxon>Agaricomycetes</taxon>
        <taxon>Agaricomycetidae</taxon>
        <taxon>Agaricales</taxon>
        <taxon>Marasmiineae</taxon>
        <taxon>Omphalotaceae</taxon>
        <taxon>Rhodocollybia</taxon>
    </lineage>
</organism>
<keyword evidence="3" id="KW-0539">Nucleus</keyword>
<dbReference type="GO" id="GO:0006351">
    <property type="term" value="P:DNA-templated transcription"/>
    <property type="evidence" value="ECO:0007669"/>
    <property type="project" value="InterPro"/>
</dbReference>
<dbReference type="PROSITE" id="PS50048">
    <property type="entry name" value="ZN2_CY6_FUNGAL_2"/>
    <property type="match status" value="1"/>
</dbReference>
<evidence type="ECO:0000313" key="6">
    <source>
        <dbReference type="EMBL" id="KAF9071744.1"/>
    </source>
</evidence>
<dbReference type="SMART" id="SM00066">
    <property type="entry name" value="GAL4"/>
    <property type="match status" value="1"/>
</dbReference>